<protein>
    <submittedName>
        <fullName evidence="1">Uncharacterized protein</fullName>
    </submittedName>
</protein>
<reference evidence="1 2" key="1">
    <citation type="submission" date="2019-11" db="EMBL/GenBank/DDBJ databases">
        <authorList>
            <person name="Criscuolo A."/>
        </authorList>
    </citation>
    <scope>NUCLEOTIDE SEQUENCE [LARGE SCALE GENOMIC DNA]</scope>
    <source>
        <strain evidence="1">CIP111667</strain>
    </source>
</reference>
<dbReference type="Proteomes" id="UP000419743">
    <property type="component" value="Unassembled WGS sequence"/>
</dbReference>
<sequence>MLSVVGRSVLGMAQELVGGAARGEDEGSSRVQFWPAEPGSVRVLLASQRSGLEAALSAMVAVWEALPEAARLAQMLPTPALMTRILALDLDEADDATLVEVAAAARRVQAAAQETLTRAAAILAERSAMNQPALALVTGGEACTAGDELSIRLTAPRYECLSLVRQGIMLTTILAKTGTALRLGRIDVAKAKAMVDALYEVPWQAAMAVEDLVLPRAAGRTPQQLRRDISKALISVDPDGA</sequence>
<dbReference type="EMBL" id="CACRYJ010000057">
    <property type="protein sequence ID" value="VZO39144.1"/>
    <property type="molecule type" value="Genomic_DNA"/>
</dbReference>
<comment type="caution">
    <text evidence="1">The sequence shown here is derived from an EMBL/GenBank/DDBJ whole genome shotgun (WGS) entry which is preliminary data.</text>
</comment>
<accession>A0A7M4DNV8</accession>
<proteinExistence type="predicted"/>
<organism evidence="1 2">
    <name type="scientific">Occultella aeris</name>
    <dbReference type="NCBI Taxonomy" id="2761496"/>
    <lineage>
        <taxon>Bacteria</taxon>
        <taxon>Bacillati</taxon>
        <taxon>Actinomycetota</taxon>
        <taxon>Actinomycetes</taxon>
        <taxon>Micrococcales</taxon>
        <taxon>Ruaniaceae</taxon>
        <taxon>Occultella</taxon>
    </lineage>
</organism>
<dbReference type="AlphaFoldDB" id="A0A7M4DNV8"/>
<keyword evidence="2" id="KW-1185">Reference proteome</keyword>
<evidence type="ECO:0000313" key="2">
    <source>
        <dbReference type="Proteomes" id="UP000419743"/>
    </source>
</evidence>
<gene>
    <name evidence="1" type="ORF">HALOF300_03839</name>
</gene>
<name>A0A7M4DNV8_9MICO</name>
<evidence type="ECO:0000313" key="1">
    <source>
        <dbReference type="EMBL" id="VZO39144.1"/>
    </source>
</evidence>